<protein>
    <submittedName>
        <fullName evidence="1">Uncharacterized protein</fullName>
    </submittedName>
</protein>
<proteinExistence type="predicted"/>
<dbReference type="EMBL" id="VSSQ01126793">
    <property type="protein sequence ID" value="MPN56455.1"/>
    <property type="molecule type" value="Genomic_DNA"/>
</dbReference>
<organism evidence="1">
    <name type="scientific">bioreactor metagenome</name>
    <dbReference type="NCBI Taxonomy" id="1076179"/>
    <lineage>
        <taxon>unclassified sequences</taxon>
        <taxon>metagenomes</taxon>
        <taxon>ecological metagenomes</taxon>
    </lineage>
</organism>
<name>A0A645IYD1_9ZZZZ</name>
<accession>A0A645IYD1</accession>
<evidence type="ECO:0000313" key="1">
    <source>
        <dbReference type="EMBL" id="MPN56455.1"/>
    </source>
</evidence>
<sequence length="92" mass="9754">MGIGCGIHDQGLQLPLGVQTACLVNPFHQLALMVALAELQLQAMAHASPLAELLDIGQRGRAVDGGFAHAQQIEIRAIEDIDGFHGSTLLIF</sequence>
<reference evidence="1" key="1">
    <citation type="submission" date="2019-08" db="EMBL/GenBank/DDBJ databases">
        <authorList>
            <person name="Kucharzyk K."/>
            <person name="Murdoch R.W."/>
            <person name="Higgins S."/>
            <person name="Loffler F."/>
        </authorList>
    </citation>
    <scope>NUCLEOTIDE SEQUENCE</scope>
</reference>
<gene>
    <name evidence="1" type="ORF">SDC9_204144</name>
</gene>
<dbReference type="AlphaFoldDB" id="A0A645IYD1"/>
<comment type="caution">
    <text evidence="1">The sequence shown here is derived from an EMBL/GenBank/DDBJ whole genome shotgun (WGS) entry which is preliminary data.</text>
</comment>